<comment type="catalytic activity">
    <reaction evidence="6">
        <text>2 a quinone + NADH + H(+) = 2 a 1,4-benzosemiquinone + NAD(+)</text>
        <dbReference type="Rhea" id="RHEA:65952"/>
        <dbReference type="ChEBI" id="CHEBI:15378"/>
        <dbReference type="ChEBI" id="CHEBI:57540"/>
        <dbReference type="ChEBI" id="CHEBI:57945"/>
        <dbReference type="ChEBI" id="CHEBI:132124"/>
        <dbReference type="ChEBI" id="CHEBI:134225"/>
    </reaction>
</comment>
<evidence type="ECO:0000256" key="5">
    <source>
        <dbReference type="ARBA" id="ARBA00048542"/>
    </source>
</evidence>
<dbReference type="PANTHER" id="PTHR43741:SF4">
    <property type="entry name" value="FMN-DEPENDENT NADH:QUINONE OXIDOREDUCTASE"/>
    <property type="match status" value="1"/>
</dbReference>
<dbReference type="PANTHER" id="PTHR43741">
    <property type="entry name" value="FMN-DEPENDENT NADH-AZOREDUCTASE 1"/>
    <property type="match status" value="1"/>
</dbReference>
<comment type="caution">
    <text evidence="6">Lacks conserved residue(s) required for the propagation of feature annotation.</text>
</comment>
<dbReference type="RefSeq" id="WP_331209250.1">
    <property type="nucleotide sequence ID" value="NZ_JAZGQL010000014.1"/>
</dbReference>
<evidence type="ECO:0000256" key="2">
    <source>
        <dbReference type="ARBA" id="ARBA00022643"/>
    </source>
</evidence>
<comment type="caution">
    <text evidence="8">The sequence shown here is derived from an EMBL/GenBank/DDBJ whole genome shotgun (WGS) entry which is preliminary data.</text>
</comment>
<evidence type="ECO:0000313" key="9">
    <source>
        <dbReference type="Proteomes" id="UP001339911"/>
    </source>
</evidence>
<proteinExistence type="inferred from homology"/>
<keyword evidence="1 6" id="KW-0285">Flavoprotein</keyword>
<accession>A0ABU7SG78</accession>
<feature type="domain" description="Flavodoxin-like fold" evidence="7">
    <location>
        <begin position="1"/>
        <end position="163"/>
    </location>
</feature>
<keyword evidence="9" id="KW-1185">Reference proteome</keyword>
<feature type="binding site" evidence="6">
    <location>
        <begin position="15"/>
        <end position="17"/>
    </location>
    <ligand>
        <name>FMN</name>
        <dbReference type="ChEBI" id="CHEBI:58210"/>
    </ligand>
</feature>
<dbReference type="EC" id="1.7.1.17" evidence="6"/>
<keyword evidence="2 6" id="KW-0288">FMN</keyword>
<comment type="subunit">
    <text evidence="6">Homodimer.</text>
</comment>
<dbReference type="HAMAP" id="MF_01216">
    <property type="entry name" value="Azoreductase_type1"/>
    <property type="match status" value="1"/>
</dbReference>
<evidence type="ECO:0000259" key="7">
    <source>
        <dbReference type="Pfam" id="PF02525"/>
    </source>
</evidence>
<dbReference type="InterPro" id="IPR023048">
    <property type="entry name" value="NADH:quinone_OxRdtase_FMN_depd"/>
</dbReference>
<dbReference type="SUPFAM" id="SSF52218">
    <property type="entry name" value="Flavoproteins"/>
    <property type="match status" value="1"/>
</dbReference>
<name>A0ABU7SG78_9ACTN</name>
<sequence>MSLFRLDASIRGEQSVSRAVADTAEAAWTRTHPSGSVTRRDLAASPVPVDAWATAVSAGFVPADQRGEAQARAAALATTYADELVAADAYLLAVPLYNYGVSQHVKSWIDILLTDPRLAPGQPSPLRGRPAALIVTRGGGYGPGTPREGWDHATPYYRRFFGDILELDLHVCEVELTLAEVTPAMEPLRDLARQSLEAGHTSAGKHGELLAQHVLGKVA</sequence>
<keyword evidence="3 6" id="KW-0560">Oxidoreductase</keyword>
<dbReference type="Gene3D" id="3.40.50.360">
    <property type="match status" value="1"/>
</dbReference>
<feature type="binding site" evidence="6">
    <location>
        <begin position="136"/>
        <end position="139"/>
    </location>
    <ligand>
        <name>FMN</name>
        <dbReference type="ChEBI" id="CHEBI:58210"/>
    </ligand>
</feature>
<organism evidence="8 9">
    <name type="scientific">Plantactinospora veratri</name>
    <dbReference type="NCBI Taxonomy" id="1436122"/>
    <lineage>
        <taxon>Bacteria</taxon>
        <taxon>Bacillati</taxon>
        <taxon>Actinomycetota</taxon>
        <taxon>Actinomycetes</taxon>
        <taxon>Micromonosporales</taxon>
        <taxon>Micromonosporaceae</taxon>
        <taxon>Plantactinospora</taxon>
    </lineage>
</organism>
<evidence type="ECO:0000256" key="3">
    <source>
        <dbReference type="ARBA" id="ARBA00023002"/>
    </source>
</evidence>
<gene>
    <name evidence="6" type="primary">azoR</name>
    <name evidence="8" type="ORF">V1634_19205</name>
</gene>
<dbReference type="Proteomes" id="UP001339911">
    <property type="component" value="Unassembled WGS sequence"/>
</dbReference>
<dbReference type="Pfam" id="PF02525">
    <property type="entry name" value="Flavodoxin_2"/>
    <property type="match status" value="1"/>
</dbReference>
<evidence type="ECO:0000256" key="1">
    <source>
        <dbReference type="ARBA" id="ARBA00022630"/>
    </source>
</evidence>
<comment type="function">
    <text evidence="6">Also exhibits azoreductase activity. Catalyzes the reductive cleavage of the azo bond in aromatic azo compounds to the corresponding amines.</text>
</comment>
<dbReference type="InterPro" id="IPR003680">
    <property type="entry name" value="Flavodoxin_fold"/>
</dbReference>
<dbReference type="InterPro" id="IPR029039">
    <property type="entry name" value="Flavoprotein-like_sf"/>
</dbReference>
<protein>
    <recommendedName>
        <fullName evidence="6">FMN dependent NADH:quinone oxidoreductase</fullName>
        <ecNumber evidence="6">1.6.5.-</ecNumber>
    </recommendedName>
    <alternativeName>
        <fullName evidence="6">Azo-dye reductase</fullName>
    </alternativeName>
    <alternativeName>
        <fullName evidence="6">FMN-dependent NADH-azo compound oxidoreductase</fullName>
    </alternativeName>
    <alternativeName>
        <fullName evidence="6">FMN-dependent NADH-azoreductase</fullName>
        <ecNumber evidence="6">1.7.1.17</ecNumber>
    </alternativeName>
</protein>
<feature type="binding site" evidence="6">
    <location>
        <position position="9"/>
    </location>
    <ligand>
        <name>FMN</name>
        <dbReference type="ChEBI" id="CHEBI:58210"/>
    </ligand>
</feature>
<comment type="similarity">
    <text evidence="6">Belongs to the azoreductase type 1 family.</text>
</comment>
<comment type="catalytic activity">
    <reaction evidence="5">
        <text>N,N-dimethyl-1,4-phenylenediamine + anthranilate + 2 NAD(+) = 2-(4-dimethylaminophenyl)diazenylbenzoate + 2 NADH + 2 H(+)</text>
        <dbReference type="Rhea" id="RHEA:55872"/>
        <dbReference type="ChEBI" id="CHEBI:15378"/>
        <dbReference type="ChEBI" id="CHEBI:15783"/>
        <dbReference type="ChEBI" id="CHEBI:16567"/>
        <dbReference type="ChEBI" id="CHEBI:57540"/>
        <dbReference type="ChEBI" id="CHEBI:57945"/>
        <dbReference type="ChEBI" id="CHEBI:71579"/>
        <dbReference type="EC" id="1.7.1.17"/>
    </reaction>
    <physiologicalReaction direction="right-to-left" evidence="5">
        <dbReference type="Rhea" id="RHEA:55874"/>
    </physiologicalReaction>
</comment>
<comment type="function">
    <text evidence="6">Quinone reductase that provides resistance to thiol-specific stress caused by electrophilic quinones.</text>
</comment>
<dbReference type="EMBL" id="JAZGQL010000014">
    <property type="protein sequence ID" value="MEE6308966.1"/>
    <property type="molecule type" value="Genomic_DNA"/>
</dbReference>
<evidence type="ECO:0000256" key="4">
    <source>
        <dbReference type="ARBA" id="ARBA00023027"/>
    </source>
</evidence>
<keyword evidence="4 6" id="KW-0520">NAD</keyword>
<reference evidence="8 9" key="1">
    <citation type="submission" date="2024-01" db="EMBL/GenBank/DDBJ databases">
        <title>Genome insights into Plantactinospora veratri sp. nov.</title>
        <authorList>
            <person name="Wang L."/>
        </authorList>
    </citation>
    <scope>NUCLEOTIDE SEQUENCE [LARGE SCALE GENOMIC DNA]</scope>
    <source>
        <strain evidence="8 9">NEAU-FHS4</strain>
    </source>
</reference>
<evidence type="ECO:0000256" key="6">
    <source>
        <dbReference type="HAMAP-Rule" id="MF_01216"/>
    </source>
</evidence>
<evidence type="ECO:0000313" key="8">
    <source>
        <dbReference type="EMBL" id="MEE6308966.1"/>
    </source>
</evidence>
<dbReference type="InterPro" id="IPR050104">
    <property type="entry name" value="FMN-dep_NADH:Q_OxRdtase_AzoR1"/>
</dbReference>
<comment type="cofactor">
    <cofactor evidence="6">
        <name>FMN</name>
        <dbReference type="ChEBI" id="CHEBI:58210"/>
    </cofactor>
    <text evidence="6">Binds 1 FMN per subunit.</text>
</comment>
<dbReference type="EC" id="1.6.5.-" evidence="6"/>